<reference evidence="2 3" key="1">
    <citation type="submission" date="2014-03" db="EMBL/GenBank/DDBJ databases">
        <title>The Genome Sequence of Plasmodium fragile nilgiri.</title>
        <authorList>
            <consortium name="The Broad Institute Genomics Platform"/>
            <consortium name="The Broad Institute Genome Sequencing Center for Infectious Disease"/>
            <person name="Neafsey D."/>
            <person name="Duraisingh M."/>
            <person name="Young S.K."/>
            <person name="Zeng Q."/>
            <person name="Gargeya S."/>
            <person name="Abouelleil A."/>
            <person name="Alvarado L."/>
            <person name="Chapman S.B."/>
            <person name="Gainer-Dewar J."/>
            <person name="Goldberg J."/>
            <person name="Griggs A."/>
            <person name="Gujja S."/>
            <person name="Hansen M."/>
            <person name="Howarth C."/>
            <person name="Imamovic A."/>
            <person name="Larimer J."/>
            <person name="Pearson M."/>
            <person name="Poon T.W."/>
            <person name="Priest M."/>
            <person name="Roberts A."/>
            <person name="Saif S."/>
            <person name="Shea T."/>
            <person name="Sykes S."/>
            <person name="Wortman J."/>
            <person name="Nusbaum C."/>
            <person name="Birren B."/>
        </authorList>
    </citation>
    <scope>NUCLEOTIDE SEQUENCE [LARGE SCALE GENOMIC DNA]</scope>
    <source>
        <strain evidence="3">nilgiri</strain>
    </source>
</reference>
<gene>
    <name evidence="2" type="ORF">AK88_03558</name>
</gene>
<protein>
    <submittedName>
        <fullName evidence="2">Uncharacterized protein</fullName>
    </submittedName>
</protein>
<keyword evidence="3" id="KW-1185">Reference proteome</keyword>
<dbReference type="EMBL" id="KQ001686">
    <property type="protein sequence ID" value="KJP86744.1"/>
    <property type="molecule type" value="Genomic_DNA"/>
</dbReference>
<dbReference type="RefSeq" id="XP_012336592.1">
    <property type="nucleotide sequence ID" value="XM_012481169.1"/>
</dbReference>
<feature type="non-terminal residue" evidence="2">
    <location>
        <position position="1"/>
    </location>
</feature>
<name>A0A0D9QI89_PLAFR</name>
<evidence type="ECO:0000313" key="3">
    <source>
        <dbReference type="Proteomes" id="UP000054561"/>
    </source>
</evidence>
<feature type="region of interest" description="Disordered" evidence="1">
    <location>
        <begin position="69"/>
        <end position="126"/>
    </location>
</feature>
<sequence length="358" mass="40168">VHELGTPWNHAPGPNNTLVVRISRLLMDETNVETLLQQNNRLFRKKFIGSVDSNGETYLQDRSDVIKYNDSSDARSRNSSPRASSRKKSNSTMDRGNIDKSNESLNLNNFDVDQGNEKFGGSTHFGSTESLLERRSDHGNDVDQDVSASMLFDSRDSIFQKGADDIFNNKEKLHKSANYDSMETILEERDDDDVSDDTKIAASTHFGSMDSIFQEGARVGDDYYQGETDKIDEPSKYRNKHKKFSITTGMDIDDEVNSYVDGERQRNKFTGSRNGDSLETIQLGETFGAADSMIGLEKLSPYLQSKAQGRRIKKKRRGLFSALIHTEATKKNSSVRYPFSPLCRGFPFPILPTAGALV</sequence>
<dbReference type="Proteomes" id="UP000054561">
    <property type="component" value="Unassembled WGS sequence"/>
</dbReference>
<evidence type="ECO:0000256" key="1">
    <source>
        <dbReference type="SAM" id="MobiDB-lite"/>
    </source>
</evidence>
<proteinExistence type="predicted"/>
<organism evidence="2 3">
    <name type="scientific">Plasmodium fragile</name>
    <dbReference type="NCBI Taxonomy" id="5857"/>
    <lineage>
        <taxon>Eukaryota</taxon>
        <taxon>Sar</taxon>
        <taxon>Alveolata</taxon>
        <taxon>Apicomplexa</taxon>
        <taxon>Aconoidasida</taxon>
        <taxon>Haemosporida</taxon>
        <taxon>Plasmodiidae</taxon>
        <taxon>Plasmodium</taxon>
        <taxon>Plasmodium (Plasmodium)</taxon>
    </lineage>
</organism>
<dbReference type="VEuPathDB" id="PlasmoDB:AK88_03558"/>
<accession>A0A0D9QI89</accession>
<dbReference type="GeneID" id="24268872"/>
<dbReference type="AlphaFoldDB" id="A0A0D9QI89"/>
<evidence type="ECO:0000313" key="2">
    <source>
        <dbReference type="EMBL" id="KJP86744.1"/>
    </source>
</evidence>